<feature type="domain" description="Tr-type G" evidence="10">
    <location>
        <begin position="126"/>
        <end position="303"/>
    </location>
</feature>
<evidence type="ECO:0000313" key="11">
    <source>
        <dbReference type="EMBL" id="OGD62011.1"/>
    </source>
</evidence>
<dbReference type="FunFam" id="3.40.50.10050:FF:000001">
    <property type="entry name" value="Translation initiation factor IF-2"/>
    <property type="match status" value="1"/>
</dbReference>
<protein>
    <recommendedName>
        <fullName evidence="2 7">Translation initiation factor IF-2</fullName>
    </recommendedName>
</protein>
<proteinExistence type="inferred from homology"/>
<dbReference type="InterPro" id="IPR006847">
    <property type="entry name" value="IF2_N"/>
</dbReference>
<dbReference type="InterPro" id="IPR005225">
    <property type="entry name" value="Small_GTP-bd"/>
</dbReference>
<feature type="binding site" evidence="7">
    <location>
        <begin position="243"/>
        <end position="246"/>
    </location>
    <ligand>
        <name>GTP</name>
        <dbReference type="ChEBI" id="CHEBI:37565"/>
    </ligand>
</feature>
<dbReference type="PANTHER" id="PTHR43381:SF4">
    <property type="entry name" value="EUKARYOTIC TRANSLATION INITIATION FACTOR 5B"/>
    <property type="match status" value="1"/>
</dbReference>
<keyword evidence="3 7" id="KW-0396">Initiation factor</keyword>
<dbReference type="PROSITE" id="PS51722">
    <property type="entry name" value="G_TR_2"/>
    <property type="match status" value="1"/>
</dbReference>
<dbReference type="PANTHER" id="PTHR43381">
    <property type="entry name" value="TRANSLATION INITIATION FACTOR IF-2-RELATED"/>
    <property type="match status" value="1"/>
</dbReference>
<dbReference type="GO" id="GO:0005525">
    <property type="term" value="F:GTP binding"/>
    <property type="evidence" value="ECO:0007669"/>
    <property type="project" value="UniProtKB-KW"/>
</dbReference>
<dbReference type="InterPro" id="IPR044145">
    <property type="entry name" value="IF2_II"/>
</dbReference>
<dbReference type="Pfam" id="PF22042">
    <property type="entry name" value="EF-G_D2"/>
    <property type="match status" value="1"/>
</dbReference>
<dbReference type="InterPro" id="IPR023115">
    <property type="entry name" value="TIF_IF2_dom3"/>
</dbReference>
<evidence type="ECO:0000259" key="10">
    <source>
        <dbReference type="PROSITE" id="PS51722"/>
    </source>
</evidence>
<name>A0A1F5E3X8_9BACT</name>
<feature type="binding site" evidence="7">
    <location>
        <begin position="135"/>
        <end position="142"/>
    </location>
    <ligand>
        <name>GTP</name>
        <dbReference type="ChEBI" id="CHEBI:37565"/>
    </ligand>
</feature>
<organism evidence="11 12">
    <name type="scientific">Candidatus Berkelbacteria bacterium RIFOXYA2_FULL_43_10</name>
    <dbReference type="NCBI Taxonomy" id="1797472"/>
    <lineage>
        <taxon>Bacteria</taxon>
        <taxon>Candidatus Berkelbacteria</taxon>
    </lineage>
</organism>
<dbReference type="Pfam" id="PF11987">
    <property type="entry name" value="IF-2"/>
    <property type="match status" value="1"/>
</dbReference>
<dbReference type="SUPFAM" id="SSF50447">
    <property type="entry name" value="Translation proteins"/>
    <property type="match status" value="2"/>
</dbReference>
<keyword evidence="4 7" id="KW-0547">Nucleotide-binding</keyword>
<dbReference type="SUPFAM" id="SSF52156">
    <property type="entry name" value="Initiation factor IF2/eIF5b, domain 3"/>
    <property type="match status" value="1"/>
</dbReference>
<dbReference type="InterPro" id="IPR015760">
    <property type="entry name" value="TIF_IF2"/>
</dbReference>
<evidence type="ECO:0000256" key="2">
    <source>
        <dbReference type="ARBA" id="ARBA00020675"/>
    </source>
</evidence>
<evidence type="ECO:0000256" key="9">
    <source>
        <dbReference type="SAM" id="MobiDB-lite"/>
    </source>
</evidence>
<evidence type="ECO:0000313" key="12">
    <source>
        <dbReference type="Proteomes" id="UP000178583"/>
    </source>
</evidence>
<evidence type="ECO:0000256" key="1">
    <source>
        <dbReference type="ARBA" id="ARBA00007733"/>
    </source>
</evidence>
<dbReference type="GO" id="GO:0003924">
    <property type="term" value="F:GTPase activity"/>
    <property type="evidence" value="ECO:0007669"/>
    <property type="project" value="UniProtKB-UniRule"/>
</dbReference>
<accession>A0A1F5E3X8</accession>
<feature type="binding site" evidence="7">
    <location>
        <begin position="189"/>
        <end position="193"/>
    </location>
    <ligand>
        <name>GTP</name>
        <dbReference type="ChEBI" id="CHEBI:37565"/>
    </ligand>
</feature>
<evidence type="ECO:0000256" key="4">
    <source>
        <dbReference type="ARBA" id="ARBA00022741"/>
    </source>
</evidence>
<dbReference type="SUPFAM" id="SSF52540">
    <property type="entry name" value="P-loop containing nucleoside triphosphate hydrolases"/>
    <property type="match status" value="1"/>
</dbReference>
<dbReference type="Gene3D" id="3.40.50.300">
    <property type="entry name" value="P-loop containing nucleotide triphosphate hydrolases"/>
    <property type="match status" value="1"/>
</dbReference>
<dbReference type="CDD" id="cd01887">
    <property type="entry name" value="IF2_eIF5B"/>
    <property type="match status" value="1"/>
</dbReference>
<evidence type="ECO:0000256" key="7">
    <source>
        <dbReference type="HAMAP-Rule" id="MF_00100"/>
    </source>
</evidence>
<dbReference type="Gene3D" id="2.40.30.10">
    <property type="entry name" value="Translation factors"/>
    <property type="match status" value="2"/>
</dbReference>
<dbReference type="Pfam" id="PF04760">
    <property type="entry name" value="IF2_N"/>
    <property type="match status" value="1"/>
</dbReference>
<dbReference type="Proteomes" id="UP000178583">
    <property type="component" value="Unassembled WGS sequence"/>
</dbReference>
<comment type="caution">
    <text evidence="11">The sequence shown here is derived from an EMBL/GenBank/DDBJ whole genome shotgun (WGS) entry which is preliminary data.</text>
</comment>
<evidence type="ECO:0000256" key="6">
    <source>
        <dbReference type="ARBA" id="ARBA00023134"/>
    </source>
</evidence>
<keyword evidence="6 7" id="KW-0342">GTP-binding</keyword>
<keyword evidence="7" id="KW-0963">Cytoplasm</keyword>
<dbReference type="InterPro" id="IPR053905">
    <property type="entry name" value="EF-G-like_DII"/>
</dbReference>
<dbReference type="Pfam" id="PF00009">
    <property type="entry name" value="GTP_EFTU"/>
    <property type="match status" value="1"/>
</dbReference>
<comment type="subcellular location">
    <subcellularLocation>
        <location evidence="7">Cytoplasm</location>
    </subcellularLocation>
</comment>
<dbReference type="FunFam" id="3.40.50.300:FF:000019">
    <property type="entry name" value="Translation initiation factor IF-2"/>
    <property type="match status" value="1"/>
</dbReference>
<dbReference type="InterPro" id="IPR027417">
    <property type="entry name" value="P-loop_NTPase"/>
</dbReference>
<dbReference type="InterPro" id="IPR000178">
    <property type="entry name" value="TF_IF2_bacterial-like"/>
</dbReference>
<dbReference type="EMBL" id="MEZY01000056">
    <property type="protein sequence ID" value="OGD62011.1"/>
    <property type="molecule type" value="Genomic_DNA"/>
</dbReference>
<keyword evidence="5 7" id="KW-0648">Protein biosynthesis</keyword>
<dbReference type="NCBIfam" id="TIGR00231">
    <property type="entry name" value="small_GTP"/>
    <property type="match status" value="1"/>
</dbReference>
<dbReference type="InterPro" id="IPR009000">
    <property type="entry name" value="Transl_B-barrel_sf"/>
</dbReference>
<feature type="region of interest" description="Disordered" evidence="9">
    <location>
        <begin position="104"/>
        <end position="124"/>
    </location>
</feature>
<dbReference type="InterPro" id="IPR036925">
    <property type="entry name" value="TIF_IF2_dom3_sf"/>
</dbReference>
<feature type="compositionally biased region" description="Basic and acidic residues" evidence="9">
    <location>
        <begin position="111"/>
        <end position="124"/>
    </location>
</feature>
<dbReference type="GO" id="GO:0003743">
    <property type="term" value="F:translation initiation factor activity"/>
    <property type="evidence" value="ECO:0007669"/>
    <property type="project" value="UniProtKB-UniRule"/>
</dbReference>
<evidence type="ECO:0000256" key="8">
    <source>
        <dbReference type="RuleBase" id="RU000644"/>
    </source>
</evidence>
<feature type="region of interest" description="Disordered" evidence="9">
    <location>
        <begin position="1"/>
        <end position="25"/>
    </location>
</feature>
<comment type="similarity">
    <text evidence="1 7 8">Belongs to the TRAFAC class translation factor GTPase superfamily. Classic translation factor GTPase family. IF-2 subfamily.</text>
</comment>
<dbReference type="STRING" id="1797472.A2215_04595"/>
<dbReference type="InterPro" id="IPR000795">
    <property type="entry name" value="T_Tr_GTP-bd_dom"/>
</dbReference>
<dbReference type="Gene3D" id="3.40.50.10050">
    <property type="entry name" value="Translation initiation factor IF- 2, domain 3"/>
    <property type="match status" value="1"/>
</dbReference>
<gene>
    <name evidence="7" type="primary">infB</name>
    <name evidence="11" type="ORF">A2215_04595</name>
</gene>
<evidence type="ECO:0000256" key="3">
    <source>
        <dbReference type="ARBA" id="ARBA00022540"/>
    </source>
</evidence>
<evidence type="ECO:0000256" key="5">
    <source>
        <dbReference type="ARBA" id="ARBA00022917"/>
    </source>
</evidence>
<dbReference type="PRINTS" id="PR00315">
    <property type="entry name" value="ELONGATNFCT"/>
</dbReference>
<reference evidence="11 12" key="1">
    <citation type="journal article" date="2016" name="Nat. Commun.">
        <title>Thousands of microbial genomes shed light on interconnected biogeochemical processes in an aquifer system.</title>
        <authorList>
            <person name="Anantharaman K."/>
            <person name="Brown C.T."/>
            <person name="Hug L.A."/>
            <person name="Sharon I."/>
            <person name="Castelle C.J."/>
            <person name="Probst A.J."/>
            <person name="Thomas B.C."/>
            <person name="Singh A."/>
            <person name="Wilkins M.J."/>
            <person name="Karaoz U."/>
            <person name="Brodie E.L."/>
            <person name="Williams K.H."/>
            <person name="Hubbard S.S."/>
            <person name="Banfield J.F."/>
        </authorList>
    </citation>
    <scope>NUCLEOTIDE SEQUENCE [LARGE SCALE GENOMIC DNA]</scope>
</reference>
<dbReference type="HAMAP" id="MF_00100_B">
    <property type="entry name" value="IF_2_B"/>
    <property type="match status" value="1"/>
</dbReference>
<comment type="caution">
    <text evidence="7">Lacks conserved residue(s) required for the propagation of feature annotation.</text>
</comment>
<comment type="function">
    <text evidence="7 8">One of the essential components for the initiation of protein synthesis. Protects formylmethionyl-tRNA from spontaneous hydrolysis and promotes its binding to the 30S ribosomal subunits. Also involved in the hydrolysis of GTP during the formation of the 70S ribosomal complex.</text>
</comment>
<dbReference type="CDD" id="cd03702">
    <property type="entry name" value="IF2_mtIF2_II"/>
    <property type="match status" value="1"/>
</dbReference>
<dbReference type="AlphaFoldDB" id="A0A1F5E3X8"/>
<sequence>MALKRYRKQSVVKSQSKRLTSRRSRLGLDIERESKPKQEEKIKKTIEIGGSLTVKDFAAKADIPITEVIGTLMNSGMLATVNDMIDIETAQIIGDELGIIVEEKSDDEESATEKVDNEISEKELSPRPPVVTVMGHVDHGKTTLLDKIRETHVVESESGGITQHISAYQIELKRAKNKNLEGKTITFIDTPGHAAFSSLRKHGAAITDIVVLIVAANDGVKPQTIEVIEQAKKHHVPIIIAINKVDLPGADVMKAKQQLGEYDLTPEEWGGKTIMVEISAVTGAGIDDLLEMILLQAELMDLRADVSAGAVGIVIEAHMHKGAGALALVLIENGTLNRGDIVQIGNTYGRVRILEDFAGVAIESAPPSCPVRIAGLKSMPDFGERLVVFDSEKEAKSAAELVRKKATTTHFSTAKKIAQEDGEENQEITEFPLVVKADVSGSLEALKKMILNINAPGLNTKIVADGVGAISESDISIAKATGAKVVGFRVNVLGLAKKIAETDHIDMVTKSVIYEIEDELRKIISDILPPVITEEKQGEGKVLAIFRDDKKGVVIGAKLEEGKAENGNEIKILQDGNEKWRGKIVSLRREKNEVSNIDAGTEFGIGLDPGANVANGDGVEIFITRSEKRVV</sequence>
<dbReference type="GO" id="GO:0005737">
    <property type="term" value="C:cytoplasm"/>
    <property type="evidence" value="ECO:0007669"/>
    <property type="project" value="UniProtKB-SubCell"/>
</dbReference>
<dbReference type="NCBIfam" id="TIGR00487">
    <property type="entry name" value="IF-2"/>
    <property type="match status" value="1"/>
</dbReference>